<sequence length="90" mass="10184">MFDVYRAREMESAFIINSGHDVHFARVVKCANINVDVNIVRFAKEVLFVATERDNMNVKIVKVEEFVKNTAKLELVVLIARGPKCASISD</sequence>
<evidence type="ECO:0000313" key="1">
    <source>
        <dbReference type="EMBL" id="QBK93615.1"/>
    </source>
</evidence>
<dbReference type="EMBL" id="MK500599">
    <property type="protein sequence ID" value="QBK93615.1"/>
    <property type="molecule type" value="Genomic_DNA"/>
</dbReference>
<reference evidence="1" key="1">
    <citation type="journal article" date="2019" name="MBio">
        <title>Virus Genomes from Deep Sea Sediments Expand the Ocean Megavirome and Support Independent Origins of Viral Gigantism.</title>
        <authorList>
            <person name="Backstrom D."/>
            <person name="Yutin N."/>
            <person name="Jorgensen S.L."/>
            <person name="Dharamshi J."/>
            <person name="Homa F."/>
            <person name="Zaremba-Niedwiedzka K."/>
            <person name="Spang A."/>
            <person name="Wolf Y.I."/>
            <person name="Koonin E.V."/>
            <person name="Ettema T.J."/>
        </authorList>
    </citation>
    <scope>NUCLEOTIDE SEQUENCE</scope>
</reference>
<protein>
    <submittedName>
        <fullName evidence="1">Uncharacterized protein</fullName>
    </submittedName>
</protein>
<name>A0A481ZDU5_9VIRU</name>
<proteinExistence type="predicted"/>
<organism evidence="1">
    <name type="scientific">Pithovirus LCPAC404</name>
    <dbReference type="NCBI Taxonomy" id="2506597"/>
    <lineage>
        <taxon>Viruses</taxon>
        <taxon>Pithoviruses</taxon>
    </lineage>
</organism>
<gene>
    <name evidence="1" type="ORF">LCPAC404_03190</name>
</gene>
<accession>A0A481ZDU5</accession>